<dbReference type="Pfam" id="PF14288">
    <property type="entry name" value="FKS1_dom1"/>
    <property type="match status" value="1"/>
</dbReference>
<dbReference type="AlphaFoldDB" id="A0AAN9PMS7"/>
<dbReference type="PANTHER" id="PTHR12741:SF7">
    <property type="entry name" value="CALLOSE SYNTHASE 12"/>
    <property type="match status" value="1"/>
</dbReference>
<proteinExistence type="predicted"/>
<accession>A0AAN9PMS7</accession>
<evidence type="ECO:0000259" key="1">
    <source>
        <dbReference type="SMART" id="SM01205"/>
    </source>
</evidence>
<evidence type="ECO:0000313" key="3">
    <source>
        <dbReference type="Proteomes" id="UP001359559"/>
    </source>
</evidence>
<dbReference type="EMBL" id="JAYKXN010000003">
    <property type="protein sequence ID" value="KAK7303664.1"/>
    <property type="molecule type" value="Genomic_DNA"/>
</dbReference>
<gene>
    <name evidence="2" type="ORF">RJT34_14576</name>
</gene>
<dbReference type="PANTHER" id="PTHR12741">
    <property type="entry name" value="LYST-INTERACTING PROTEIN LIP5 DOPAMINE RESPONSIVE PROTEIN DRG-1"/>
    <property type="match status" value="1"/>
</dbReference>
<feature type="domain" description="1,3-beta-glucan synthase component FKS1-like" evidence="1">
    <location>
        <begin position="73"/>
        <end position="185"/>
    </location>
</feature>
<organism evidence="2 3">
    <name type="scientific">Clitoria ternatea</name>
    <name type="common">Butterfly pea</name>
    <dbReference type="NCBI Taxonomy" id="43366"/>
    <lineage>
        <taxon>Eukaryota</taxon>
        <taxon>Viridiplantae</taxon>
        <taxon>Streptophyta</taxon>
        <taxon>Embryophyta</taxon>
        <taxon>Tracheophyta</taxon>
        <taxon>Spermatophyta</taxon>
        <taxon>Magnoliopsida</taxon>
        <taxon>eudicotyledons</taxon>
        <taxon>Gunneridae</taxon>
        <taxon>Pentapetalae</taxon>
        <taxon>rosids</taxon>
        <taxon>fabids</taxon>
        <taxon>Fabales</taxon>
        <taxon>Fabaceae</taxon>
        <taxon>Papilionoideae</taxon>
        <taxon>50 kb inversion clade</taxon>
        <taxon>NPAAA clade</taxon>
        <taxon>indigoferoid/millettioid clade</taxon>
        <taxon>Phaseoleae</taxon>
        <taxon>Clitoria</taxon>
    </lineage>
</organism>
<name>A0AAN9PMS7_CLITE</name>
<dbReference type="GO" id="GO:0046527">
    <property type="term" value="F:glucosyltransferase activity"/>
    <property type="evidence" value="ECO:0007669"/>
    <property type="project" value="TreeGrafter"/>
</dbReference>
<sequence>MDPIDWFSLFFSFQNENVRNHQEHLVLHVANAQIRLSLPLDNINLLEPSIFRSFLSIKPSLSLSSCPSSDDHRRELLYVPLYLLIWGEAANLRFLPECICYIFHHMAMELNSILYNNHDYDTQQHHLLSETSFLDRVVKPIYQTFTEVERSRSRIVPHCEWRNYDDVNEYFWSKRCFVMLKLPNDVGSNFLSYNKDVGKTGFVEKRDAMRVGFCGDNRD</sequence>
<dbReference type="InterPro" id="IPR026899">
    <property type="entry name" value="FKS1-like_dom1"/>
</dbReference>
<keyword evidence="3" id="KW-1185">Reference proteome</keyword>
<evidence type="ECO:0000313" key="2">
    <source>
        <dbReference type="EMBL" id="KAK7303664.1"/>
    </source>
</evidence>
<reference evidence="2 3" key="1">
    <citation type="submission" date="2024-01" db="EMBL/GenBank/DDBJ databases">
        <title>The genomes of 5 underutilized Papilionoideae crops provide insights into root nodulation and disease resistance.</title>
        <authorList>
            <person name="Yuan L."/>
        </authorList>
    </citation>
    <scope>NUCLEOTIDE SEQUENCE [LARGE SCALE GENOMIC DNA]</scope>
    <source>
        <strain evidence="2">LY-2023</strain>
        <tissue evidence="2">Leaf</tissue>
    </source>
</reference>
<comment type="caution">
    <text evidence="2">The sequence shown here is derived from an EMBL/GenBank/DDBJ whole genome shotgun (WGS) entry which is preliminary data.</text>
</comment>
<dbReference type="SMART" id="SM01205">
    <property type="entry name" value="FKS1_dom1"/>
    <property type="match status" value="1"/>
</dbReference>
<protein>
    <recommendedName>
        <fullName evidence="1">1,3-beta-glucan synthase component FKS1-like domain-containing protein</fullName>
    </recommendedName>
</protein>
<dbReference type="GO" id="GO:0005886">
    <property type="term" value="C:plasma membrane"/>
    <property type="evidence" value="ECO:0007669"/>
    <property type="project" value="TreeGrafter"/>
</dbReference>
<dbReference type="Proteomes" id="UP001359559">
    <property type="component" value="Unassembled WGS sequence"/>
</dbReference>